<keyword evidence="4" id="KW-0285">Flavoprotein</keyword>
<evidence type="ECO:0000313" key="9">
    <source>
        <dbReference type="Proteomes" id="UP000736672"/>
    </source>
</evidence>
<dbReference type="GO" id="GO:0016614">
    <property type="term" value="F:oxidoreductase activity, acting on CH-OH group of donors"/>
    <property type="evidence" value="ECO:0007669"/>
    <property type="project" value="InterPro"/>
</dbReference>
<feature type="domain" description="Glucose-methanol-choline oxidoreductase N-terminal" evidence="7">
    <location>
        <begin position="309"/>
        <end position="323"/>
    </location>
</feature>
<dbReference type="GO" id="GO:0050660">
    <property type="term" value="F:flavin adenine dinucleotide binding"/>
    <property type="evidence" value="ECO:0007669"/>
    <property type="project" value="InterPro"/>
</dbReference>
<feature type="signal peptide" evidence="5">
    <location>
        <begin position="1"/>
        <end position="21"/>
    </location>
</feature>
<dbReference type="PANTHER" id="PTHR11552:SF115">
    <property type="entry name" value="DEHYDROGENASE XPTC-RELATED"/>
    <property type="match status" value="1"/>
</dbReference>
<name>A0A9P9HL00_FUSSL</name>
<dbReference type="SUPFAM" id="SSF51905">
    <property type="entry name" value="FAD/NAD(P)-binding domain"/>
    <property type="match status" value="1"/>
</dbReference>
<feature type="chain" id="PRO_5040186543" evidence="5">
    <location>
        <begin position="22"/>
        <end position="618"/>
    </location>
</feature>
<dbReference type="PROSITE" id="PS00624">
    <property type="entry name" value="GMC_OXRED_2"/>
    <property type="match status" value="1"/>
</dbReference>
<dbReference type="EMBL" id="JAGTJS010000009">
    <property type="protein sequence ID" value="KAH7258384.1"/>
    <property type="molecule type" value="Genomic_DNA"/>
</dbReference>
<evidence type="ECO:0000256" key="3">
    <source>
        <dbReference type="PIRSR" id="PIRSR000137-2"/>
    </source>
</evidence>
<comment type="similarity">
    <text evidence="1 4">Belongs to the GMC oxidoreductase family.</text>
</comment>
<evidence type="ECO:0000256" key="2">
    <source>
        <dbReference type="PIRSR" id="PIRSR000137-1"/>
    </source>
</evidence>
<keyword evidence="9" id="KW-1185">Reference proteome</keyword>
<dbReference type="Pfam" id="PF05199">
    <property type="entry name" value="GMC_oxred_C"/>
    <property type="match status" value="1"/>
</dbReference>
<evidence type="ECO:0000256" key="4">
    <source>
        <dbReference type="RuleBase" id="RU003968"/>
    </source>
</evidence>
<dbReference type="GO" id="GO:0044550">
    <property type="term" value="P:secondary metabolite biosynthetic process"/>
    <property type="evidence" value="ECO:0007669"/>
    <property type="project" value="TreeGrafter"/>
</dbReference>
<dbReference type="Gene3D" id="3.30.560.10">
    <property type="entry name" value="Glucose Oxidase, domain 3"/>
    <property type="match status" value="1"/>
</dbReference>
<evidence type="ECO:0000313" key="8">
    <source>
        <dbReference type="EMBL" id="KAH7258384.1"/>
    </source>
</evidence>
<dbReference type="OrthoDB" id="269227at2759"/>
<keyword evidence="5" id="KW-0732">Signal</keyword>
<evidence type="ECO:0000259" key="7">
    <source>
        <dbReference type="PROSITE" id="PS00624"/>
    </source>
</evidence>
<dbReference type="Proteomes" id="UP000736672">
    <property type="component" value="Unassembled WGS sequence"/>
</dbReference>
<evidence type="ECO:0000256" key="5">
    <source>
        <dbReference type="SAM" id="SignalP"/>
    </source>
</evidence>
<comment type="cofactor">
    <cofactor evidence="3">
        <name>FAD</name>
        <dbReference type="ChEBI" id="CHEBI:57692"/>
    </cofactor>
</comment>
<feature type="binding site" evidence="3">
    <location>
        <position position="265"/>
    </location>
    <ligand>
        <name>FAD</name>
        <dbReference type="ChEBI" id="CHEBI:57692"/>
    </ligand>
</feature>
<dbReference type="InterPro" id="IPR007867">
    <property type="entry name" value="GMC_OxRtase_C"/>
</dbReference>
<dbReference type="AlphaFoldDB" id="A0A9P9HL00"/>
<protein>
    <submittedName>
        <fullName evidence="8">GMC oxidoreductase</fullName>
    </submittedName>
</protein>
<accession>A0A9P9HL00</accession>
<reference evidence="8" key="1">
    <citation type="journal article" date="2021" name="Nat. Commun.">
        <title>Genetic determinants of endophytism in the Arabidopsis root mycobiome.</title>
        <authorList>
            <person name="Mesny F."/>
            <person name="Miyauchi S."/>
            <person name="Thiergart T."/>
            <person name="Pickel B."/>
            <person name="Atanasova L."/>
            <person name="Karlsson M."/>
            <person name="Huettel B."/>
            <person name="Barry K.W."/>
            <person name="Haridas S."/>
            <person name="Chen C."/>
            <person name="Bauer D."/>
            <person name="Andreopoulos W."/>
            <person name="Pangilinan J."/>
            <person name="LaButti K."/>
            <person name="Riley R."/>
            <person name="Lipzen A."/>
            <person name="Clum A."/>
            <person name="Drula E."/>
            <person name="Henrissat B."/>
            <person name="Kohler A."/>
            <person name="Grigoriev I.V."/>
            <person name="Martin F.M."/>
            <person name="Hacquard S."/>
        </authorList>
    </citation>
    <scope>NUCLEOTIDE SEQUENCE</scope>
    <source>
        <strain evidence="8">FSSC 5 MPI-SDFR-AT-0091</strain>
    </source>
</reference>
<evidence type="ECO:0000256" key="1">
    <source>
        <dbReference type="ARBA" id="ARBA00010790"/>
    </source>
</evidence>
<comment type="caution">
    <text evidence="8">The sequence shown here is derived from an EMBL/GenBank/DDBJ whole genome shotgun (WGS) entry which is preliminary data.</text>
</comment>
<dbReference type="PROSITE" id="PS00623">
    <property type="entry name" value="GMC_OXRED_1"/>
    <property type="match status" value="1"/>
</dbReference>
<feature type="active site" description="Proton acceptor" evidence="2">
    <location>
        <position position="582"/>
    </location>
</feature>
<proteinExistence type="inferred from homology"/>
<feature type="domain" description="Glucose-methanol-choline oxidoreductase N-terminal" evidence="6">
    <location>
        <begin position="113"/>
        <end position="136"/>
    </location>
</feature>
<dbReference type="Gene3D" id="3.50.50.60">
    <property type="entry name" value="FAD/NAD(P)-binding domain"/>
    <property type="match status" value="1"/>
</dbReference>
<dbReference type="PANTHER" id="PTHR11552">
    <property type="entry name" value="GLUCOSE-METHANOL-CHOLINE GMC OXIDOREDUCTASE"/>
    <property type="match status" value="1"/>
</dbReference>
<feature type="active site" description="Proton donor" evidence="2">
    <location>
        <position position="539"/>
    </location>
</feature>
<dbReference type="PIRSF" id="PIRSF000137">
    <property type="entry name" value="Alcohol_oxidase"/>
    <property type="match status" value="1"/>
</dbReference>
<dbReference type="InterPro" id="IPR036188">
    <property type="entry name" value="FAD/NAD-bd_sf"/>
</dbReference>
<dbReference type="Pfam" id="PF00732">
    <property type="entry name" value="GMC_oxred_N"/>
    <property type="match status" value="1"/>
</dbReference>
<evidence type="ECO:0000259" key="6">
    <source>
        <dbReference type="PROSITE" id="PS00623"/>
    </source>
</evidence>
<organism evidence="8 9">
    <name type="scientific">Fusarium solani</name>
    <name type="common">Filamentous fungus</name>
    <dbReference type="NCBI Taxonomy" id="169388"/>
    <lineage>
        <taxon>Eukaryota</taxon>
        <taxon>Fungi</taxon>
        <taxon>Dikarya</taxon>
        <taxon>Ascomycota</taxon>
        <taxon>Pezizomycotina</taxon>
        <taxon>Sordariomycetes</taxon>
        <taxon>Hypocreomycetidae</taxon>
        <taxon>Hypocreales</taxon>
        <taxon>Nectriaceae</taxon>
        <taxon>Fusarium</taxon>
        <taxon>Fusarium solani species complex</taxon>
    </lineage>
</organism>
<dbReference type="InterPro" id="IPR012132">
    <property type="entry name" value="GMC_OxRdtase"/>
</dbReference>
<dbReference type="InterPro" id="IPR000172">
    <property type="entry name" value="GMC_OxRdtase_N"/>
</dbReference>
<dbReference type="SUPFAM" id="SSF54373">
    <property type="entry name" value="FAD-linked reductases, C-terminal domain"/>
    <property type="match status" value="1"/>
</dbReference>
<gene>
    <name evidence="8" type="ORF">B0J15DRAFT_512324</name>
</gene>
<sequence>MTAWGLLLVFVALCALPWSEALHFTPDAANDTLRSVYDYIIVGGGTAGLTIANRLSENSSGSSMDDARNLTIPKGLLPVPGVIGNGGWSEYEWGLITKPQTYLNDQYMEIPQGKAIGGSSILNGLCWTRGPASDYDGWEKLGNKGWSWNDMLPYFKKSESFKANAYKEDADALRIHPDLSMHGNNGSVHVSYPRYFYIQSTNVLDGFSELGIPIIDDPNNGTAAGAMLLPSSMHPTNQTRSDAREAHFNSAGHRSNLHIATGQTVTRLILEPFNRFTGSRRVVGVEFAENKKAKKRTIVCKREVIVSAGAIFSPTLLQVSGIGPAKILESLDIPVEIDLPGVGYNLQDHPMIHATYYYRNSSLFKSDAIIGEVHDQVSRMYIDNKTGPWTAPLINTVAFPNLQSSSGEAVPDDAPRSVKIGYKAQKEILREQVISNDMGIFETMANSWGQLTVAAQKTFSRGTVQPSTSSIFDSPLLDPRYCSDPIDCEIIVLGLQLNMKLIETKAMKELMPQPYTAFNTTDNDKLMREVLRGLTTERHPSGTVAMMPRDMGGVVDPELRVYGTCNLRVVDASIMPLIPSAHLQAVVYAIAEKAADMIKATTPDCPHGPFSPKPRPTD</sequence>
<keyword evidence="3 4" id="KW-0274">FAD</keyword>